<comment type="similarity">
    <text evidence="1">Belongs to the peptidase A1 family.</text>
</comment>
<dbReference type="InterPro" id="IPR021109">
    <property type="entry name" value="Peptidase_aspartic_dom_sf"/>
</dbReference>
<evidence type="ECO:0000313" key="4">
    <source>
        <dbReference type="Proteomes" id="UP000789901"/>
    </source>
</evidence>
<gene>
    <name evidence="3" type="ORF">GMARGA_LOCUS15490</name>
</gene>
<dbReference type="EMBL" id="CAJVQB010010685">
    <property type="protein sequence ID" value="CAG8742057.1"/>
    <property type="molecule type" value="Genomic_DNA"/>
</dbReference>
<reference evidence="3 4" key="1">
    <citation type="submission" date="2021-06" db="EMBL/GenBank/DDBJ databases">
        <authorList>
            <person name="Kallberg Y."/>
            <person name="Tangrot J."/>
            <person name="Rosling A."/>
        </authorList>
    </citation>
    <scope>NUCLEOTIDE SEQUENCE [LARGE SCALE GENOMIC DNA]</scope>
    <source>
        <strain evidence="3 4">120-4 pot B 10/14</strain>
    </source>
</reference>
<dbReference type="InterPro" id="IPR033121">
    <property type="entry name" value="PEPTIDASE_A1"/>
</dbReference>
<dbReference type="Gene3D" id="2.40.70.10">
    <property type="entry name" value="Acid Proteases"/>
    <property type="match status" value="1"/>
</dbReference>
<keyword evidence="4" id="KW-1185">Reference proteome</keyword>
<protein>
    <submittedName>
        <fullName evidence="3">20036_t:CDS:1</fullName>
    </submittedName>
</protein>
<proteinExistence type="inferred from homology"/>
<feature type="domain" description="Peptidase A1" evidence="2">
    <location>
        <begin position="75"/>
        <end position="309"/>
    </location>
</feature>
<dbReference type="SUPFAM" id="SSF50630">
    <property type="entry name" value="Acid proteases"/>
    <property type="match status" value="1"/>
</dbReference>
<dbReference type="InterPro" id="IPR001461">
    <property type="entry name" value="Aspartic_peptidase_A1"/>
</dbReference>
<evidence type="ECO:0000259" key="2">
    <source>
        <dbReference type="PROSITE" id="PS51767"/>
    </source>
</evidence>
<dbReference type="PANTHER" id="PTHR47966">
    <property type="entry name" value="BETA-SITE APP-CLEAVING ENZYME, ISOFORM A-RELATED"/>
    <property type="match status" value="1"/>
</dbReference>
<dbReference type="PROSITE" id="PS51767">
    <property type="entry name" value="PEPTIDASE_A1"/>
    <property type="match status" value="1"/>
</dbReference>
<name>A0ABN7V8F1_GIGMA</name>
<evidence type="ECO:0000313" key="3">
    <source>
        <dbReference type="EMBL" id="CAG8742057.1"/>
    </source>
</evidence>
<sequence length="309" mass="34619">MTIFSSKLHTFQLKRYCVSLIIFTIIWTHNANAQVNFINSQRYNIGQNWKRDANTTPITTPLKINLTFDPSLNQWTFPIQFGTPPQTMNIPIDMTYNLLWVVSEFCISPFGDACNTSRSINLFNTSLSNTISGNYQEFTIKYINGSELVAIWANDTIIINNQTFEQMAIGFPKDIKGNESVIIPDTTTGQIGLMPYQNYMLNNFANQTVGIALSSTGGSITFGGIDLEYIIGNNESNIAYQPLPQLTEPNQQFMFNVTNIYINNMAINISGLTWFNNEIQNIQLDDNSANILANLLPGGIYSNGVVIVD</sequence>
<dbReference type="InterPro" id="IPR034164">
    <property type="entry name" value="Pepsin-like_dom"/>
</dbReference>
<dbReference type="Proteomes" id="UP000789901">
    <property type="component" value="Unassembled WGS sequence"/>
</dbReference>
<feature type="non-terminal residue" evidence="3">
    <location>
        <position position="309"/>
    </location>
</feature>
<accession>A0ABN7V8F1</accession>
<dbReference type="Pfam" id="PF00026">
    <property type="entry name" value="Asp"/>
    <property type="match status" value="1"/>
</dbReference>
<evidence type="ECO:0000256" key="1">
    <source>
        <dbReference type="ARBA" id="ARBA00007447"/>
    </source>
</evidence>
<dbReference type="PANTHER" id="PTHR47966:SF51">
    <property type="entry name" value="BETA-SITE APP-CLEAVING ENZYME, ISOFORM A-RELATED"/>
    <property type="match status" value="1"/>
</dbReference>
<comment type="caution">
    <text evidence="3">The sequence shown here is derived from an EMBL/GenBank/DDBJ whole genome shotgun (WGS) entry which is preliminary data.</text>
</comment>
<dbReference type="CDD" id="cd05471">
    <property type="entry name" value="pepsin_like"/>
    <property type="match status" value="1"/>
</dbReference>
<organism evidence="3 4">
    <name type="scientific">Gigaspora margarita</name>
    <dbReference type="NCBI Taxonomy" id="4874"/>
    <lineage>
        <taxon>Eukaryota</taxon>
        <taxon>Fungi</taxon>
        <taxon>Fungi incertae sedis</taxon>
        <taxon>Mucoromycota</taxon>
        <taxon>Glomeromycotina</taxon>
        <taxon>Glomeromycetes</taxon>
        <taxon>Diversisporales</taxon>
        <taxon>Gigasporaceae</taxon>
        <taxon>Gigaspora</taxon>
    </lineage>
</organism>